<name>A0A9D6L761_UNCEI</name>
<keyword evidence="1" id="KW-0732">Signal</keyword>
<evidence type="ECO:0000313" key="2">
    <source>
        <dbReference type="EMBL" id="MBI3538860.1"/>
    </source>
</evidence>
<evidence type="ECO:0000256" key="1">
    <source>
        <dbReference type="SAM" id="SignalP"/>
    </source>
</evidence>
<gene>
    <name evidence="2" type="ORF">HY076_01110</name>
</gene>
<feature type="signal peptide" evidence="1">
    <location>
        <begin position="1"/>
        <end position="28"/>
    </location>
</feature>
<dbReference type="EMBL" id="JACQAY010000037">
    <property type="protein sequence ID" value="MBI3538860.1"/>
    <property type="molecule type" value="Genomic_DNA"/>
</dbReference>
<evidence type="ECO:0000313" key="3">
    <source>
        <dbReference type="Proteomes" id="UP000807850"/>
    </source>
</evidence>
<evidence type="ECO:0008006" key="4">
    <source>
        <dbReference type="Google" id="ProtNLM"/>
    </source>
</evidence>
<comment type="caution">
    <text evidence="2">The sequence shown here is derived from an EMBL/GenBank/DDBJ whole genome shotgun (WGS) entry which is preliminary data.</text>
</comment>
<dbReference type="Proteomes" id="UP000807850">
    <property type="component" value="Unassembled WGS sequence"/>
</dbReference>
<reference evidence="2" key="1">
    <citation type="submission" date="2020-07" db="EMBL/GenBank/DDBJ databases">
        <title>Huge and variable diversity of episymbiotic CPR bacteria and DPANN archaea in groundwater ecosystems.</title>
        <authorList>
            <person name="He C.Y."/>
            <person name="Keren R."/>
            <person name="Whittaker M."/>
            <person name="Farag I.F."/>
            <person name="Doudna J."/>
            <person name="Cate J.H.D."/>
            <person name="Banfield J.F."/>
        </authorList>
    </citation>
    <scope>NUCLEOTIDE SEQUENCE</scope>
    <source>
        <strain evidence="2">NC_groundwater_928_Pr1_S-0.2um_72_17</strain>
    </source>
</reference>
<sequence length="156" mass="16349">MYRTHARSLITSIAVLGLVLALAVPARAAVAPEVRAGVTSGEVAIGGGLLMPVARQPSWEFNPNLEATVTGGSSHDLVALNGDFHYDFPRGDNTAMWVGAGPALLWQDRGSGRETDVGLNVLTGMGAKHGDVRPFAQVRGTMSNENRLAIAGGVRF</sequence>
<feature type="chain" id="PRO_5038562703" description="Porin family protein" evidence="1">
    <location>
        <begin position="29"/>
        <end position="156"/>
    </location>
</feature>
<protein>
    <recommendedName>
        <fullName evidence="4">Porin family protein</fullName>
    </recommendedName>
</protein>
<accession>A0A9D6L761</accession>
<proteinExistence type="predicted"/>
<dbReference type="AlphaFoldDB" id="A0A9D6L761"/>
<organism evidence="2 3">
    <name type="scientific">Eiseniibacteriota bacterium</name>
    <dbReference type="NCBI Taxonomy" id="2212470"/>
    <lineage>
        <taxon>Bacteria</taxon>
        <taxon>Candidatus Eiseniibacteriota</taxon>
    </lineage>
</organism>